<reference evidence="1 2" key="1">
    <citation type="submission" date="2016-01" db="EMBL/GenBank/DDBJ databases">
        <title>The new phylogeny of the genus Mycobacterium.</title>
        <authorList>
            <person name="Tarcisio F."/>
            <person name="Conor M."/>
            <person name="Antonella G."/>
            <person name="Elisabetta G."/>
            <person name="Giulia F.S."/>
            <person name="Sara T."/>
            <person name="Anna F."/>
            <person name="Clotilde B."/>
            <person name="Roberto B."/>
            <person name="Veronica D.S."/>
            <person name="Fabio R."/>
            <person name="Monica P."/>
            <person name="Olivier J."/>
            <person name="Enrico T."/>
            <person name="Nicola S."/>
        </authorList>
    </citation>
    <scope>NUCLEOTIDE SEQUENCE [LARGE SCALE GENOMIC DNA]</scope>
    <source>
        <strain evidence="1 2">DSM 45541</strain>
    </source>
</reference>
<gene>
    <name evidence="1" type="ORF">AWC12_18925</name>
</gene>
<sequence>MVANVHSTTFSQLGGYIVSQPQLQAGHWYLVYSQEAGHGSIRAYMADGGWTPAQPPPSGLICEMSRTHHPDNVEVGEDIEVTGWDRLVIEHQYPPAAAEPLVARAIRAMAEGICQATGQEWDQHWSWDQDAEPEITNNRHVRFLMIACDLVKQVGDNPQVRDWDEVVSTLGPPEGIFRPRRWPAETMPGAVPLPYAS</sequence>
<evidence type="ECO:0000313" key="2">
    <source>
        <dbReference type="Proteomes" id="UP000193622"/>
    </source>
</evidence>
<evidence type="ECO:0000313" key="1">
    <source>
        <dbReference type="EMBL" id="ORV86362.1"/>
    </source>
</evidence>
<protein>
    <submittedName>
        <fullName evidence="1">Uncharacterized protein</fullName>
    </submittedName>
</protein>
<name>A0A1X1WIP5_MYCIR</name>
<proteinExistence type="predicted"/>
<dbReference type="AlphaFoldDB" id="A0A1X1WIP5"/>
<accession>A0A1X1WIP5</accession>
<comment type="caution">
    <text evidence="1">The sequence shown here is derived from an EMBL/GenBank/DDBJ whole genome shotgun (WGS) entry which is preliminary data.</text>
</comment>
<organism evidence="1 2">
    <name type="scientific">Mycolicibacterium iranicum</name>
    <name type="common">Mycobacterium iranicum</name>
    <dbReference type="NCBI Taxonomy" id="912594"/>
    <lineage>
        <taxon>Bacteria</taxon>
        <taxon>Bacillati</taxon>
        <taxon>Actinomycetota</taxon>
        <taxon>Actinomycetes</taxon>
        <taxon>Mycobacteriales</taxon>
        <taxon>Mycobacteriaceae</taxon>
        <taxon>Mycolicibacterium</taxon>
    </lineage>
</organism>
<dbReference type="EMBL" id="LQPC01000036">
    <property type="protein sequence ID" value="ORV86362.1"/>
    <property type="molecule type" value="Genomic_DNA"/>
</dbReference>
<dbReference type="Proteomes" id="UP000193622">
    <property type="component" value="Unassembled WGS sequence"/>
</dbReference>